<organism evidence="2 3">
    <name type="scientific">Nonomuraea recticatena</name>
    <dbReference type="NCBI Taxonomy" id="46178"/>
    <lineage>
        <taxon>Bacteria</taxon>
        <taxon>Bacillati</taxon>
        <taxon>Actinomycetota</taxon>
        <taxon>Actinomycetes</taxon>
        <taxon>Streptosporangiales</taxon>
        <taxon>Streptosporangiaceae</taxon>
        <taxon>Nonomuraea</taxon>
    </lineage>
</organism>
<evidence type="ECO:0000313" key="2">
    <source>
        <dbReference type="EMBL" id="GAA2671151.1"/>
    </source>
</evidence>
<sequence>MSSTLEDLGWRNSTVLRGEVVNEVSKLKQTVEGDIVVYASGRLVRTLMEHDLVDELRLMTHPFVLGGGERLFGETGERKPLRLAGARTVGDSLVLLTYRPLRDA</sequence>
<evidence type="ECO:0000259" key="1">
    <source>
        <dbReference type="Pfam" id="PF01872"/>
    </source>
</evidence>
<dbReference type="InterPro" id="IPR002734">
    <property type="entry name" value="RibDG_C"/>
</dbReference>
<dbReference type="PANTHER" id="PTHR38011">
    <property type="entry name" value="DIHYDROFOLATE REDUCTASE FAMILY PROTEIN (AFU_ORTHOLOGUE AFUA_8G06820)"/>
    <property type="match status" value="1"/>
</dbReference>
<dbReference type="Gene3D" id="3.40.430.10">
    <property type="entry name" value="Dihydrofolate Reductase, subunit A"/>
    <property type="match status" value="1"/>
</dbReference>
<keyword evidence="3" id="KW-1185">Reference proteome</keyword>
<gene>
    <name evidence="2" type="ORF">GCM10010412_050580</name>
</gene>
<dbReference type="PANTHER" id="PTHR38011:SF11">
    <property type="entry name" value="2,5-DIAMINO-6-RIBOSYLAMINO-4(3H)-PYRIMIDINONE 5'-PHOSPHATE REDUCTASE"/>
    <property type="match status" value="1"/>
</dbReference>
<evidence type="ECO:0000313" key="3">
    <source>
        <dbReference type="Proteomes" id="UP001501666"/>
    </source>
</evidence>
<dbReference type="Pfam" id="PF01872">
    <property type="entry name" value="RibD_C"/>
    <property type="match status" value="1"/>
</dbReference>
<dbReference type="EMBL" id="BAAATE010000013">
    <property type="protein sequence ID" value="GAA2671151.1"/>
    <property type="molecule type" value="Genomic_DNA"/>
</dbReference>
<dbReference type="InterPro" id="IPR024072">
    <property type="entry name" value="DHFR-like_dom_sf"/>
</dbReference>
<dbReference type="SUPFAM" id="SSF53597">
    <property type="entry name" value="Dihydrofolate reductase-like"/>
    <property type="match status" value="1"/>
</dbReference>
<feature type="domain" description="Bacterial bifunctional deaminase-reductase C-terminal" evidence="1">
    <location>
        <begin position="15"/>
        <end position="95"/>
    </location>
</feature>
<reference evidence="2 3" key="1">
    <citation type="journal article" date="2019" name="Int. J. Syst. Evol. Microbiol.">
        <title>The Global Catalogue of Microorganisms (GCM) 10K type strain sequencing project: providing services to taxonomists for standard genome sequencing and annotation.</title>
        <authorList>
            <consortium name="The Broad Institute Genomics Platform"/>
            <consortium name="The Broad Institute Genome Sequencing Center for Infectious Disease"/>
            <person name="Wu L."/>
            <person name="Ma J."/>
        </authorList>
    </citation>
    <scope>NUCLEOTIDE SEQUENCE [LARGE SCALE GENOMIC DNA]</scope>
    <source>
        <strain evidence="2 3">JCM 6835</strain>
    </source>
</reference>
<dbReference type="InterPro" id="IPR050765">
    <property type="entry name" value="Riboflavin_Biosynth_HTPR"/>
</dbReference>
<protein>
    <recommendedName>
        <fullName evidence="1">Bacterial bifunctional deaminase-reductase C-terminal domain-containing protein</fullName>
    </recommendedName>
</protein>
<accession>A0ABN3SBJ0</accession>
<name>A0ABN3SBJ0_9ACTN</name>
<comment type="caution">
    <text evidence="2">The sequence shown here is derived from an EMBL/GenBank/DDBJ whole genome shotgun (WGS) entry which is preliminary data.</text>
</comment>
<proteinExistence type="predicted"/>
<dbReference type="Proteomes" id="UP001501666">
    <property type="component" value="Unassembled WGS sequence"/>
</dbReference>